<dbReference type="PANTHER" id="PTHR47938:SF35">
    <property type="entry name" value="PENTATRICOPEPTIDE REPEAT-CONTAINING PROTEIN 4, MITOCHONDRIAL-RELATED"/>
    <property type="match status" value="1"/>
</dbReference>
<dbReference type="Proteomes" id="UP001054889">
    <property type="component" value="Unassembled WGS sequence"/>
</dbReference>
<sequence length="263" mass="27642">MPALLLDPAADDPRHCRAVLASLCQYAAASEAAAFMDDMRAWGVSPFTRSDHRAVVDAFLREGNAAVAYELITNQMDADGVGGPGLAEFELMLGAFRETKDHDAVDEAFDEMLLRGLVPSTRVYGAYVAALCDRGDLAGARRMLGCVERAGGRLGVAAFGDVGAAREVAREAVRKGLRWDAPALDELVGALMRAAAAGGGGHVVAPAREVVLEILRDGCVDGMDVSEFRKRLDGCGGALCDDLEEGSVCRRDAAAAARSSVKS</sequence>
<reference evidence="2" key="1">
    <citation type="journal article" date="2018" name="DNA Res.">
        <title>Multiple hybrid de novo genome assembly of finger millet, an orphan allotetraploid crop.</title>
        <authorList>
            <person name="Hatakeyama M."/>
            <person name="Aluri S."/>
            <person name="Balachadran M.T."/>
            <person name="Sivarajan S.R."/>
            <person name="Patrignani A."/>
            <person name="Gruter S."/>
            <person name="Poveda L."/>
            <person name="Shimizu-Inatsugi R."/>
            <person name="Baeten J."/>
            <person name="Francoijs K.J."/>
            <person name="Nataraja K.N."/>
            <person name="Reddy Y.A.N."/>
            <person name="Phadnis S."/>
            <person name="Ravikumar R.L."/>
            <person name="Schlapbach R."/>
            <person name="Sreeman S.M."/>
            <person name="Shimizu K.K."/>
        </authorList>
    </citation>
    <scope>NUCLEOTIDE SEQUENCE</scope>
</reference>
<evidence type="ECO:0000313" key="3">
    <source>
        <dbReference type="Proteomes" id="UP001054889"/>
    </source>
</evidence>
<organism evidence="2 3">
    <name type="scientific">Eleusine coracana subsp. coracana</name>
    <dbReference type="NCBI Taxonomy" id="191504"/>
    <lineage>
        <taxon>Eukaryota</taxon>
        <taxon>Viridiplantae</taxon>
        <taxon>Streptophyta</taxon>
        <taxon>Embryophyta</taxon>
        <taxon>Tracheophyta</taxon>
        <taxon>Spermatophyta</taxon>
        <taxon>Magnoliopsida</taxon>
        <taxon>Liliopsida</taxon>
        <taxon>Poales</taxon>
        <taxon>Poaceae</taxon>
        <taxon>PACMAD clade</taxon>
        <taxon>Chloridoideae</taxon>
        <taxon>Cynodonteae</taxon>
        <taxon>Eleusininae</taxon>
        <taxon>Eleusine</taxon>
    </lineage>
</organism>
<accession>A0AAV5DA07</accession>
<proteinExistence type="inferred from homology"/>
<dbReference type="EMBL" id="BQKI01000013">
    <property type="protein sequence ID" value="GJN07181.1"/>
    <property type="molecule type" value="Genomic_DNA"/>
</dbReference>
<reference evidence="2" key="2">
    <citation type="submission" date="2021-12" db="EMBL/GenBank/DDBJ databases">
        <title>Resequencing data analysis of finger millet.</title>
        <authorList>
            <person name="Hatakeyama M."/>
            <person name="Aluri S."/>
            <person name="Balachadran M.T."/>
            <person name="Sivarajan S.R."/>
            <person name="Poveda L."/>
            <person name="Shimizu-Inatsugi R."/>
            <person name="Schlapbach R."/>
            <person name="Sreeman S.M."/>
            <person name="Shimizu K.K."/>
        </authorList>
    </citation>
    <scope>NUCLEOTIDE SEQUENCE</scope>
</reference>
<dbReference type="GO" id="GO:0003729">
    <property type="term" value="F:mRNA binding"/>
    <property type="evidence" value="ECO:0007669"/>
    <property type="project" value="TreeGrafter"/>
</dbReference>
<gene>
    <name evidence="2" type="primary">ga24987</name>
    <name evidence="2" type="ORF">PR202_ga24987</name>
</gene>
<comment type="similarity">
    <text evidence="1">Belongs to the PPR family. P subfamily.</text>
</comment>
<dbReference type="AlphaFoldDB" id="A0AAV5DA07"/>
<dbReference type="PANTHER" id="PTHR47938">
    <property type="entry name" value="RESPIRATORY COMPLEX I CHAPERONE (CIA84), PUTATIVE (AFU_ORTHOLOGUE AFUA_2G06020)-RELATED"/>
    <property type="match status" value="1"/>
</dbReference>
<name>A0AAV5DA07_ELECO</name>
<dbReference type="Gene3D" id="1.25.40.10">
    <property type="entry name" value="Tetratricopeptide repeat domain"/>
    <property type="match status" value="1"/>
</dbReference>
<evidence type="ECO:0000256" key="1">
    <source>
        <dbReference type="ARBA" id="ARBA00007626"/>
    </source>
</evidence>
<keyword evidence="3" id="KW-1185">Reference proteome</keyword>
<protein>
    <submittedName>
        <fullName evidence="2">Uncharacterized protein</fullName>
    </submittedName>
</protein>
<comment type="caution">
    <text evidence="2">The sequence shown here is derived from an EMBL/GenBank/DDBJ whole genome shotgun (WGS) entry which is preliminary data.</text>
</comment>
<evidence type="ECO:0000313" key="2">
    <source>
        <dbReference type="EMBL" id="GJN07181.1"/>
    </source>
</evidence>
<dbReference type="InterPro" id="IPR011990">
    <property type="entry name" value="TPR-like_helical_dom_sf"/>
</dbReference>